<evidence type="ECO:0000313" key="1">
    <source>
        <dbReference type="EMBL" id="GAI69463.1"/>
    </source>
</evidence>
<dbReference type="AlphaFoldDB" id="X1QMM0"/>
<gene>
    <name evidence="1" type="ORF">S12H4_00567</name>
</gene>
<sequence>VEIIKGPARVADNVAAVANTYAKEMQSNLDEVQKRMPDDPSVIPDFAIKTVGQTVKAGIGFFEGIGKGAMDTFGGVKSQIKRVTG</sequence>
<proteinExistence type="predicted"/>
<comment type="caution">
    <text evidence="1">The sequence shown here is derived from an EMBL/GenBank/DDBJ whole genome shotgun (WGS) entry which is preliminary data.</text>
</comment>
<dbReference type="EMBL" id="BARW01000071">
    <property type="protein sequence ID" value="GAI69463.1"/>
    <property type="molecule type" value="Genomic_DNA"/>
</dbReference>
<organism evidence="1">
    <name type="scientific">marine sediment metagenome</name>
    <dbReference type="NCBI Taxonomy" id="412755"/>
    <lineage>
        <taxon>unclassified sequences</taxon>
        <taxon>metagenomes</taxon>
        <taxon>ecological metagenomes</taxon>
    </lineage>
</organism>
<accession>X1QMM0</accession>
<feature type="non-terminal residue" evidence="1">
    <location>
        <position position="1"/>
    </location>
</feature>
<protein>
    <submittedName>
        <fullName evidence="1">Uncharacterized protein</fullName>
    </submittedName>
</protein>
<name>X1QMM0_9ZZZZ</name>
<reference evidence="1" key="1">
    <citation type="journal article" date="2014" name="Front. Microbiol.">
        <title>High frequency of phylogenetically diverse reductive dehalogenase-homologous genes in deep subseafloor sedimentary metagenomes.</title>
        <authorList>
            <person name="Kawai M."/>
            <person name="Futagami T."/>
            <person name="Toyoda A."/>
            <person name="Takaki Y."/>
            <person name="Nishi S."/>
            <person name="Hori S."/>
            <person name="Arai W."/>
            <person name="Tsubouchi T."/>
            <person name="Morono Y."/>
            <person name="Uchiyama I."/>
            <person name="Ito T."/>
            <person name="Fujiyama A."/>
            <person name="Inagaki F."/>
            <person name="Takami H."/>
        </authorList>
    </citation>
    <scope>NUCLEOTIDE SEQUENCE</scope>
    <source>
        <strain evidence="1">Expedition CK06-06</strain>
    </source>
</reference>